<accession>A3II49</accession>
<organism evidence="1 2">
    <name type="scientific">Crocosphaera chwakensis CCY0110</name>
    <dbReference type="NCBI Taxonomy" id="391612"/>
    <lineage>
        <taxon>Bacteria</taxon>
        <taxon>Bacillati</taxon>
        <taxon>Cyanobacteriota</taxon>
        <taxon>Cyanophyceae</taxon>
        <taxon>Oscillatoriophycideae</taxon>
        <taxon>Chroococcales</taxon>
        <taxon>Aphanothecaceae</taxon>
        <taxon>Crocosphaera</taxon>
        <taxon>Crocosphaera chwakensis</taxon>
    </lineage>
</organism>
<sequence length="29" mass="3389">MHRSLKSILVREVKWHQSDPPQTFPNSIG</sequence>
<protein>
    <submittedName>
        <fullName evidence="1">Uncharacterized protein</fullName>
    </submittedName>
</protein>
<reference evidence="1 2" key="1">
    <citation type="submission" date="2007-03" db="EMBL/GenBank/DDBJ databases">
        <authorList>
            <person name="Stal L."/>
            <person name="Ferriera S."/>
            <person name="Johnson J."/>
            <person name="Kravitz S."/>
            <person name="Beeson K."/>
            <person name="Sutton G."/>
            <person name="Rogers Y.-H."/>
            <person name="Friedman R."/>
            <person name="Frazier M."/>
            <person name="Venter J.C."/>
        </authorList>
    </citation>
    <scope>NUCLEOTIDE SEQUENCE [LARGE SCALE GENOMIC DNA]</scope>
    <source>
        <strain evidence="1 2">CCY0110</strain>
    </source>
</reference>
<comment type="caution">
    <text evidence="1">The sequence shown here is derived from an EMBL/GenBank/DDBJ whole genome shotgun (WGS) entry which is preliminary data.</text>
</comment>
<name>A3II49_9CHRO</name>
<proteinExistence type="predicted"/>
<dbReference type="AlphaFoldDB" id="A3II49"/>
<evidence type="ECO:0000313" key="1">
    <source>
        <dbReference type="EMBL" id="EAZ93481.1"/>
    </source>
</evidence>
<evidence type="ECO:0000313" key="2">
    <source>
        <dbReference type="Proteomes" id="UP000003781"/>
    </source>
</evidence>
<keyword evidence="2" id="KW-1185">Reference proteome</keyword>
<dbReference type="EMBL" id="AAXW01000002">
    <property type="protein sequence ID" value="EAZ93481.1"/>
    <property type="molecule type" value="Genomic_DNA"/>
</dbReference>
<gene>
    <name evidence="1" type="ORF">CY0110_16837</name>
</gene>
<dbReference type="Proteomes" id="UP000003781">
    <property type="component" value="Unassembled WGS sequence"/>
</dbReference>